<dbReference type="EMBL" id="JBHTBY010000001">
    <property type="protein sequence ID" value="MFC7319651.1"/>
    <property type="molecule type" value="Genomic_DNA"/>
</dbReference>
<evidence type="ECO:0000256" key="7">
    <source>
        <dbReference type="ARBA" id="ARBA00023125"/>
    </source>
</evidence>
<evidence type="ECO:0000256" key="2">
    <source>
        <dbReference type="ARBA" id="ARBA00022478"/>
    </source>
</evidence>
<protein>
    <submittedName>
        <fullName evidence="11">RNA polymerase factor sigma-54</fullName>
    </submittedName>
</protein>
<evidence type="ECO:0000256" key="5">
    <source>
        <dbReference type="ARBA" id="ARBA00023015"/>
    </source>
</evidence>
<keyword evidence="8" id="KW-0804">Transcription</keyword>
<feature type="domain" description="RNA polymerase sigma factor 54 DNA-binding" evidence="9">
    <location>
        <begin position="258"/>
        <end position="417"/>
    </location>
</feature>
<keyword evidence="5" id="KW-0805">Transcription regulation</keyword>
<dbReference type="PRINTS" id="PR00045">
    <property type="entry name" value="SIGMA54FCT"/>
</dbReference>
<evidence type="ECO:0000259" key="9">
    <source>
        <dbReference type="Pfam" id="PF04552"/>
    </source>
</evidence>
<feature type="domain" description="RNA polymerase sigma factor 54 core-binding" evidence="10">
    <location>
        <begin position="67"/>
        <end position="249"/>
    </location>
</feature>
<keyword evidence="12" id="KW-1185">Reference proteome</keyword>
<dbReference type="InterPro" id="IPR007046">
    <property type="entry name" value="RNA_pol_sigma_54_core-bd"/>
</dbReference>
<dbReference type="PANTHER" id="PTHR32248">
    <property type="entry name" value="RNA POLYMERASE SIGMA-54 FACTOR"/>
    <property type="match status" value="1"/>
</dbReference>
<dbReference type="PROSITE" id="PS50044">
    <property type="entry name" value="SIGMA54_3"/>
    <property type="match status" value="1"/>
</dbReference>
<dbReference type="PANTHER" id="PTHR32248:SF4">
    <property type="entry name" value="RNA POLYMERASE SIGMA-54 FACTOR"/>
    <property type="match status" value="1"/>
</dbReference>
<keyword evidence="3" id="KW-0808">Transferase</keyword>
<accession>A0ABW2K0Z4</accession>
<name>A0ABW2K0Z4_9BACI</name>
<comment type="similarity">
    <text evidence="1">Belongs to the sigma-54 factor family.</text>
</comment>
<keyword evidence="7" id="KW-0238">DNA-binding</keyword>
<sequence>MKLELTQNQSTRLKMTKELRQAISLLQYTQVELVDFIKEQAMENPLIEIVEPSPTNFSSPNLTVEDYAERLVDWRQTLLEEQRLLTLSEMDKKVVSQLILNLHDNGFLPYTKAELATEIDVEEKDVESGLSILKQLQPGGLGCYGFREYLLFQVKNHADFSLIRLVIENHLPELADENWAYLAEHLSITRQKVMTIANLIKSLSPRPMLPSTKQAEYIAPDFYVEKVGERYEVSLNKYGEPRIYMNSHYKNIEGTAGEYVKTCYNKASWLIRSIEKRHTTMLKVAQSIVDRQIDFLNDEGKGAFAPLQLKDIAEEIDRHESTVSRTVAHKYIQTPFGTVPLRMFFTSKLQLHQGGSVSSKYVKYLIRELVRNESRQKPLSDQKIADVLNREHTIIISRRTVAKYREELNISSSSKRKAVQ</sequence>
<keyword evidence="2" id="KW-0240">DNA-directed RNA polymerase</keyword>
<evidence type="ECO:0000259" key="10">
    <source>
        <dbReference type="Pfam" id="PF04963"/>
    </source>
</evidence>
<evidence type="ECO:0000256" key="3">
    <source>
        <dbReference type="ARBA" id="ARBA00022679"/>
    </source>
</evidence>
<evidence type="ECO:0000313" key="11">
    <source>
        <dbReference type="EMBL" id="MFC7319651.1"/>
    </source>
</evidence>
<dbReference type="Gene3D" id="1.10.10.1330">
    <property type="entry name" value="RNA polymerase sigma-54 factor, core-binding domain"/>
    <property type="match status" value="1"/>
</dbReference>
<dbReference type="PIRSF" id="PIRSF000774">
    <property type="entry name" value="RpoN"/>
    <property type="match status" value="1"/>
</dbReference>
<evidence type="ECO:0000256" key="4">
    <source>
        <dbReference type="ARBA" id="ARBA00022695"/>
    </source>
</evidence>
<dbReference type="NCBIfam" id="TIGR02395">
    <property type="entry name" value="rpoN_sigma"/>
    <property type="match status" value="1"/>
</dbReference>
<dbReference type="Pfam" id="PF04963">
    <property type="entry name" value="Sigma54_CBD"/>
    <property type="match status" value="1"/>
</dbReference>
<evidence type="ECO:0000313" key="12">
    <source>
        <dbReference type="Proteomes" id="UP001596494"/>
    </source>
</evidence>
<evidence type="ECO:0000256" key="6">
    <source>
        <dbReference type="ARBA" id="ARBA00023082"/>
    </source>
</evidence>
<dbReference type="Gene3D" id="1.10.10.60">
    <property type="entry name" value="Homeodomain-like"/>
    <property type="match status" value="1"/>
</dbReference>
<dbReference type="Pfam" id="PF04552">
    <property type="entry name" value="Sigma54_DBD"/>
    <property type="match status" value="1"/>
</dbReference>
<reference evidence="12" key="1">
    <citation type="journal article" date="2019" name="Int. J. Syst. Evol. Microbiol.">
        <title>The Global Catalogue of Microorganisms (GCM) 10K type strain sequencing project: providing services to taxonomists for standard genome sequencing and annotation.</title>
        <authorList>
            <consortium name="The Broad Institute Genomics Platform"/>
            <consortium name="The Broad Institute Genome Sequencing Center for Infectious Disease"/>
            <person name="Wu L."/>
            <person name="Ma J."/>
        </authorList>
    </citation>
    <scope>NUCLEOTIDE SEQUENCE [LARGE SCALE GENOMIC DNA]</scope>
    <source>
        <strain evidence="12">CCUG 73951</strain>
    </source>
</reference>
<organism evidence="11 12">
    <name type="scientific">Halobacillus campisalis</name>
    <dbReference type="NCBI Taxonomy" id="435909"/>
    <lineage>
        <taxon>Bacteria</taxon>
        <taxon>Bacillati</taxon>
        <taxon>Bacillota</taxon>
        <taxon>Bacilli</taxon>
        <taxon>Bacillales</taxon>
        <taxon>Bacillaceae</taxon>
        <taxon>Halobacillus</taxon>
    </lineage>
</organism>
<keyword evidence="4" id="KW-0548">Nucleotidyltransferase</keyword>
<evidence type="ECO:0000256" key="8">
    <source>
        <dbReference type="ARBA" id="ARBA00023163"/>
    </source>
</evidence>
<dbReference type="PROSITE" id="PS00718">
    <property type="entry name" value="SIGMA54_2"/>
    <property type="match status" value="1"/>
</dbReference>
<comment type="caution">
    <text evidence="11">The sequence shown here is derived from an EMBL/GenBank/DDBJ whole genome shotgun (WGS) entry which is preliminary data.</text>
</comment>
<keyword evidence="6" id="KW-0731">Sigma factor</keyword>
<dbReference type="InterPro" id="IPR038709">
    <property type="entry name" value="RpoN_core-bd_sf"/>
</dbReference>
<dbReference type="RefSeq" id="WP_289215439.1">
    <property type="nucleotide sequence ID" value="NZ_JAPVRC010000003.1"/>
</dbReference>
<dbReference type="Pfam" id="PF00309">
    <property type="entry name" value="Sigma54_AID"/>
    <property type="match status" value="1"/>
</dbReference>
<dbReference type="InterPro" id="IPR000394">
    <property type="entry name" value="RNA_pol_sigma_54"/>
</dbReference>
<dbReference type="PROSITE" id="PS00717">
    <property type="entry name" value="SIGMA54_1"/>
    <property type="match status" value="1"/>
</dbReference>
<evidence type="ECO:0000256" key="1">
    <source>
        <dbReference type="ARBA" id="ARBA00008798"/>
    </source>
</evidence>
<dbReference type="InterPro" id="IPR007634">
    <property type="entry name" value="RNA_pol_sigma_54_DNA-bd"/>
</dbReference>
<proteinExistence type="inferred from homology"/>
<dbReference type="Proteomes" id="UP001596494">
    <property type="component" value="Unassembled WGS sequence"/>
</dbReference>
<gene>
    <name evidence="11" type="primary">rpoN</name>
    <name evidence="11" type="ORF">ACFQMN_01965</name>
</gene>